<evidence type="ECO:0000256" key="13">
    <source>
        <dbReference type="ARBA" id="ARBA00023146"/>
    </source>
</evidence>
<dbReference type="InterPro" id="IPR005146">
    <property type="entry name" value="B3/B4_tRNA-bd"/>
</dbReference>
<dbReference type="InterPro" id="IPR036690">
    <property type="entry name" value="Fdx_antiC-bd_sf"/>
</dbReference>
<dbReference type="Pfam" id="PF01588">
    <property type="entry name" value="tRNA_bind"/>
    <property type="match status" value="1"/>
</dbReference>
<dbReference type="EMBL" id="JADJUC010000004">
    <property type="protein sequence ID" value="MBK8523607.1"/>
    <property type="molecule type" value="Genomic_DNA"/>
</dbReference>
<dbReference type="Pfam" id="PF03484">
    <property type="entry name" value="B5"/>
    <property type="match status" value="1"/>
</dbReference>
<dbReference type="AlphaFoldDB" id="A0A9D7K2T0"/>
<dbReference type="Pfam" id="PF03483">
    <property type="entry name" value="B3_4"/>
    <property type="match status" value="1"/>
</dbReference>
<dbReference type="Gene3D" id="3.50.40.10">
    <property type="entry name" value="Phenylalanyl-trna Synthetase, Chain B, domain 3"/>
    <property type="match status" value="1"/>
</dbReference>
<dbReference type="SUPFAM" id="SSF46955">
    <property type="entry name" value="Putative DNA-binding domain"/>
    <property type="match status" value="1"/>
</dbReference>
<feature type="binding site" evidence="15">
    <location>
        <position position="461"/>
    </location>
    <ligand>
        <name>Mg(2+)</name>
        <dbReference type="ChEBI" id="CHEBI:18420"/>
        <note>shared with alpha subunit</note>
    </ligand>
</feature>
<evidence type="ECO:0000256" key="5">
    <source>
        <dbReference type="ARBA" id="ARBA00022555"/>
    </source>
</evidence>
<dbReference type="SMART" id="SM00896">
    <property type="entry name" value="FDX-ACB"/>
    <property type="match status" value="1"/>
</dbReference>
<evidence type="ECO:0000256" key="9">
    <source>
        <dbReference type="ARBA" id="ARBA00022840"/>
    </source>
</evidence>
<dbReference type="NCBIfam" id="TIGR00472">
    <property type="entry name" value="pheT_bact"/>
    <property type="match status" value="1"/>
</dbReference>
<dbReference type="Gene3D" id="3.30.56.10">
    <property type="match status" value="2"/>
</dbReference>
<dbReference type="FunFam" id="3.30.930.10:FF:000022">
    <property type="entry name" value="Phenylalanine--tRNA ligase beta subunit"/>
    <property type="match status" value="1"/>
</dbReference>
<keyword evidence="4 15" id="KW-0963">Cytoplasm</keyword>
<organism evidence="20 21">
    <name type="scientific">Candidatus Proximibacter danicus</name>
    <dbReference type="NCBI Taxonomy" id="2954365"/>
    <lineage>
        <taxon>Bacteria</taxon>
        <taxon>Pseudomonadati</taxon>
        <taxon>Pseudomonadota</taxon>
        <taxon>Betaproteobacteria</taxon>
        <taxon>Candidatus Proximibacter</taxon>
    </lineage>
</organism>
<keyword evidence="10 15" id="KW-0460">Magnesium</keyword>
<keyword evidence="5 16" id="KW-0820">tRNA-binding</keyword>
<dbReference type="Pfam" id="PF17759">
    <property type="entry name" value="tRNA_synthFbeta"/>
    <property type="match status" value="1"/>
</dbReference>
<reference evidence="20" key="1">
    <citation type="submission" date="2020-10" db="EMBL/GenBank/DDBJ databases">
        <title>Connecting structure to function with the recovery of over 1000 high-quality activated sludge metagenome-assembled genomes encoding full-length rRNA genes using long-read sequencing.</title>
        <authorList>
            <person name="Singleton C.M."/>
            <person name="Petriglieri F."/>
            <person name="Kristensen J.M."/>
            <person name="Kirkegaard R.H."/>
            <person name="Michaelsen T.Y."/>
            <person name="Andersen M.H."/>
            <person name="Karst S.M."/>
            <person name="Dueholm M.S."/>
            <person name="Nielsen P.H."/>
            <person name="Albertsen M."/>
        </authorList>
    </citation>
    <scope>NUCLEOTIDE SEQUENCE</scope>
    <source>
        <strain evidence="20">Hirt_18-Q3-R61-65_BATAC.395</strain>
    </source>
</reference>
<dbReference type="FunFam" id="3.30.70.380:FF:000001">
    <property type="entry name" value="Phenylalanine--tRNA ligase beta subunit"/>
    <property type="match status" value="1"/>
</dbReference>
<comment type="caution">
    <text evidence="20">The sequence shown here is derived from an EMBL/GenBank/DDBJ whole genome shotgun (WGS) entry which is preliminary data.</text>
</comment>
<evidence type="ECO:0000256" key="1">
    <source>
        <dbReference type="ARBA" id="ARBA00004496"/>
    </source>
</evidence>
<dbReference type="InterPro" id="IPR004532">
    <property type="entry name" value="Phe-tRNA-ligase_IIc_bsu_bact"/>
</dbReference>
<accession>A0A9D7K2T0</accession>
<dbReference type="GO" id="GO:0000049">
    <property type="term" value="F:tRNA binding"/>
    <property type="evidence" value="ECO:0007669"/>
    <property type="project" value="UniProtKB-UniRule"/>
</dbReference>
<dbReference type="InterPro" id="IPR020825">
    <property type="entry name" value="Phe-tRNA_synthase-like_B3/B4"/>
</dbReference>
<evidence type="ECO:0000256" key="16">
    <source>
        <dbReference type="PROSITE-ProRule" id="PRU00209"/>
    </source>
</evidence>
<evidence type="ECO:0000313" key="20">
    <source>
        <dbReference type="EMBL" id="MBK8523607.1"/>
    </source>
</evidence>
<dbReference type="CDD" id="cd00769">
    <property type="entry name" value="PheRS_beta_core"/>
    <property type="match status" value="1"/>
</dbReference>
<dbReference type="PROSITE" id="PS50886">
    <property type="entry name" value="TRBD"/>
    <property type="match status" value="1"/>
</dbReference>
<keyword evidence="8 15" id="KW-0547">Nucleotide-binding</keyword>
<dbReference type="InterPro" id="IPR033714">
    <property type="entry name" value="tRNA_bind_bactPheRS"/>
</dbReference>
<dbReference type="Gene3D" id="3.30.930.10">
    <property type="entry name" value="Bira Bifunctional Protein, Domain 2"/>
    <property type="match status" value="1"/>
</dbReference>
<evidence type="ECO:0000256" key="3">
    <source>
        <dbReference type="ARBA" id="ARBA00011209"/>
    </source>
</evidence>
<keyword evidence="9 15" id="KW-0067">ATP-binding</keyword>
<dbReference type="SUPFAM" id="SSF54991">
    <property type="entry name" value="Anticodon-binding domain of PheRS"/>
    <property type="match status" value="1"/>
</dbReference>
<dbReference type="NCBIfam" id="NF045760">
    <property type="entry name" value="YtpR"/>
    <property type="match status" value="1"/>
</dbReference>
<feature type="binding site" evidence="15">
    <location>
        <position position="452"/>
    </location>
    <ligand>
        <name>Mg(2+)</name>
        <dbReference type="ChEBI" id="CHEBI:18420"/>
        <note>shared with alpha subunit</note>
    </ligand>
</feature>
<dbReference type="PANTHER" id="PTHR10947">
    <property type="entry name" value="PHENYLALANYL-TRNA SYNTHETASE BETA CHAIN AND LEUCINE-RICH REPEAT-CONTAINING PROTEIN 47"/>
    <property type="match status" value="1"/>
</dbReference>
<evidence type="ECO:0000256" key="6">
    <source>
        <dbReference type="ARBA" id="ARBA00022598"/>
    </source>
</evidence>
<feature type="binding site" evidence="15">
    <location>
        <position position="462"/>
    </location>
    <ligand>
        <name>Mg(2+)</name>
        <dbReference type="ChEBI" id="CHEBI:18420"/>
        <note>shared with alpha subunit</note>
    </ligand>
</feature>
<dbReference type="InterPro" id="IPR005121">
    <property type="entry name" value="Fdx_antiC-bd"/>
</dbReference>
<dbReference type="Gene3D" id="2.40.50.140">
    <property type="entry name" value="Nucleic acid-binding proteins"/>
    <property type="match status" value="1"/>
</dbReference>
<dbReference type="SMART" id="SM00874">
    <property type="entry name" value="B5"/>
    <property type="match status" value="1"/>
</dbReference>
<dbReference type="FunFam" id="2.40.50.140:FF:000045">
    <property type="entry name" value="Phenylalanine--tRNA ligase beta subunit"/>
    <property type="match status" value="1"/>
</dbReference>
<dbReference type="Gene3D" id="3.30.70.380">
    <property type="entry name" value="Ferrodoxin-fold anticodon-binding domain"/>
    <property type="match status" value="1"/>
</dbReference>
<dbReference type="PROSITE" id="PS51447">
    <property type="entry name" value="FDX_ACB"/>
    <property type="match status" value="1"/>
</dbReference>
<name>A0A9D7K2T0_9PROT</name>
<dbReference type="SUPFAM" id="SSF56037">
    <property type="entry name" value="PheT/TilS domain"/>
    <property type="match status" value="1"/>
</dbReference>
<dbReference type="InterPro" id="IPR041616">
    <property type="entry name" value="PheRS_beta_core"/>
</dbReference>
<dbReference type="GO" id="GO:0000287">
    <property type="term" value="F:magnesium ion binding"/>
    <property type="evidence" value="ECO:0007669"/>
    <property type="project" value="UniProtKB-UniRule"/>
</dbReference>
<dbReference type="CDD" id="cd02796">
    <property type="entry name" value="tRNA_bind_bactPheRS"/>
    <property type="match status" value="1"/>
</dbReference>
<dbReference type="FunFam" id="3.30.56.10:FF:000002">
    <property type="entry name" value="Phenylalanine--tRNA ligase beta subunit"/>
    <property type="match status" value="1"/>
</dbReference>
<evidence type="ECO:0000256" key="10">
    <source>
        <dbReference type="ARBA" id="ARBA00022842"/>
    </source>
</evidence>
<evidence type="ECO:0000256" key="8">
    <source>
        <dbReference type="ARBA" id="ARBA00022741"/>
    </source>
</evidence>
<dbReference type="GO" id="GO:0009328">
    <property type="term" value="C:phenylalanine-tRNA ligase complex"/>
    <property type="evidence" value="ECO:0007669"/>
    <property type="project" value="TreeGrafter"/>
</dbReference>
<comment type="subcellular location">
    <subcellularLocation>
        <location evidence="1 15">Cytoplasm</location>
    </subcellularLocation>
</comment>
<evidence type="ECO:0000256" key="2">
    <source>
        <dbReference type="ARBA" id="ARBA00008653"/>
    </source>
</evidence>
<dbReference type="InterPro" id="IPR045864">
    <property type="entry name" value="aa-tRNA-synth_II/BPL/LPL"/>
</dbReference>
<evidence type="ECO:0000256" key="12">
    <source>
        <dbReference type="ARBA" id="ARBA00022917"/>
    </source>
</evidence>
<evidence type="ECO:0000313" key="21">
    <source>
        <dbReference type="Proteomes" id="UP000886689"/>
    </source>
</evidence>
<dbReference type="HAMAP" id="MF_00283">
    <property type="entry name" value="Phe_tRNA_synth_beta1"/>
    <property type="match status" value="1"/>
</dbReference>
<dbReference type="Pfam" id="PF03147">
    <property type="entry name" value="FDX-ACB"/>
    <property type="match status" value="1"/>
</dbReference>
<comment type="similarity">
    <text evidence="2 15">Belongs to the phenylalanyl-tRNA synthetase beta subunit family. Type 1 subfamily.</text>
</comment>
<dbReference type="EC" id="6.1.1.20" evidence="15"/>
<dbReference type="InterPro" id="IPR012340">
    <property type="entry name" value="NA-bd_OB-fold"/>
</dbReference>
<keyword evidence="11 16" id="KW-0694">RNA-binding</keyword>
<feature type="domain" description="TRNA-binding" evidence="17">
    <location>
        <begin position="39"/>
        <end position="148"/>
    </location>
</feature>
<keyword evidence="6 15" id="KW-0436">Ligase</keyword>
<feature type="domain" description="FDX-ACB" evidence="18">
    <location>
        <begin position="701"/>
        <end position="794"/>
    </location>
</feature>
<keyword evidence="12 15" id="KW-0648">Protein biosynthesis</keyword>
<dbReference type="SUPFAM" id="SSF55681">
    <property type="entry name" value="Class II aaRS and biotin synthetases"/>
    <property type="match status" value="1"/>
</dbReference>
<gene>
    <name evidence="15" type="primary">pheT</name>
    <name evidence="20" type="ORF">IPL58_05465</name>
</gene>
<dbReference type="GO" id="GO:0004826">
    <property type="term" value="F:phenylalanine-tRNA ligase activity"/>
    <property type="evidence" value="ECO:0007669"/>
    <property type="project" value="UniProtKB-UniRule"/>
</dbReference>
<dbReference type="SUPFAM" id="SSF50249">
    <property type="entry name" value="Nucleic acid-binding proteins"/>
    <property type="match status" value="1"/>
</dbReference>
<dbReference type="InterPro" id="IPR045060">
    <property type="entry name" value="Phe-tRNA-ligase_IIc_bsu"/>
</dbReference>
<evidence type="ECO:0000256" key="7">
    <source>
        <dbReference type="ARBA" id="ARBA00022723"/>
    </source>
</evidence>
<protein>
    <recommendedName>
        <fullName evidence="15">Phenylalanine--tRNA ligase beta subunit</fullName>
        <ecNumber evidence="15">6.1.1.20</ecNumber>
    </recommendedName>
    <alternativeName>
        <fullName evidence="15">Phenylalanyl-tRNA synthetase beta subunit</fullName>
        <shortName evidence="15">PheRS</shortName>
    </alternativeName>
</protein>
<evidence type="ECO:0000259" key="18">
    <source>
        <dbReference type="PROSITE" id="PS51447"/>
    </source>
</evidence>
<keyword evidence="7 15" id="KW-0479">Metal-binding</keyword>
<evidence type="ECO:0000256" key="15">
    <source>
        <dbReference type="HAMAP-Rule" id="MF_00283"/>
    </source>
</evidence>
<dbReference type="FunFam" id="3.50.40.10:FF:000001">
    <property type="entry name" value="Phenylalanine--tRNA ligase beta subunit"/>
    <property type="match status" value="1"/>
</dbReference>
<proteinExistence type="inferred from homology"/>
<evidence type="ECO:0000256" key="11">
    <source>
        <dbReference type="ARBA" id="ARBA00022884"/>
    </source>
</evidence>
<feature type="binding site" evidence="15">
    <location>
        <position position="458"/>
    </location>
    <ligand>
        <name>Mg(2+)</name>
        <dbReference type="ChEBI" id="CHEBI:18420"/>
        <note>shared with alpha subunit</note>
    </ligand>
</feature>
<dbReference type="SMART" id="SM00873">
    <property type="entry name" value="B3_4"/>
    <property type="match status" value="1"/>
</dbReference>
<dbReference type="PROSITE" id="PS51483">
    <property type="entry name" value="B5"/>
    <property type="match status" value="1"/>
</dbReference>
<evidence type="ECO:0000259" key="17">
    <source>
        <dbReference type="PROSITE" id="PS50886"/>
    </source>
</evidence>
<dbReference type="InterPro" id="IPR005147">
    <property type="entry name" value="tRNA_synthase_B5-dom"/>
</dbReference>
<feature type="domain" description="B5" evidence="19">
    <location>
        <begin position="399"/>
        <end position="474"/>
    </location>
</feature>
<comment type="subunit">
    <text evidence="3 15">Tetramer of two alpha and two beta subunits.</text>
</comment>
<comment type="catalytic activity">
    <reaction evidence="14 15">
        <text>tRNA(Phe) + L-phenylalanine + ATP = L-phenylalanyl-tRNA(Phe) + AMP + diphosphate + H(+)</text>
        <dbReference type="Rhea" id="RHEA:19413"/>
        <dbReference type="Rhea" id="RHEA-COMP:9668"/>
        <dbReference type="Rhea" id="RHEA-COMP:9699"/>
        <dbReference type="ChEBI" id="CHEBI:15378"/>
        <dbReference type="ChEBI" id="CHEBI:30616"/>
        <dbReference type="ChEBI" id="CHEBI:33019"/>
        <dbReference type="ChEBI" id="CHEBI:58095"/>
        <dbReference type="ChEBI" id="CHEBI:78442"/>
        <dbReference type="ChEBI" id="CHEBI:78531"/>
        <dbReference type="ChEBI" id="CHEBI:456215"/>
        <dbReference type="EC" id="6.1.1.20"/>
    </reaction>
</comment>
<dbReference type="GO" id="GO:0005524">
    <property type="term" value="F:ATP binding"/>
    <property type="evidence" value="ECO:0007669"/>
    <property type="project" value="UniProtKB-UniRule"/>
</dbReference>
<dbReference type="InterPro" id="IPR002547">
    <property type="entry name" value="tRNA-bd_dom"/>
</dbReference>
<sequence>MKFSESWLRTFVNPTLSGEEFSHLLTMAGLEVEEEETVAPPFNDVVVAQVLEVSKHPDADRLNVCRVDIGDGSPKQIVCGAPNVAAGLKVPCALVGAELPGNFIIKLAKVRGIESSGMLCSAKELGIAEDASGLLVLPTDAPVGQGIRDYLDLNDRLLTLKLTPNRADCLSLTGIAREVSALTGTPARYIEIAEVPVTINATREIVLDAPQACPRYCGRVVTGLNAKAPTPEWMKRRIERSGIRAISSLVDITNYVMLELGQPLHAFDNAKLSGAIHARMANPGEKLLLLNEQIISVDPDVLMIADEQKPLAMAGIMGGEESGITLETSDLFLESAYFAPTTIAGRARRYGFGSDASHRFERGVDFGATRQAIERATQLILEICGGQAGPLVEASADLPQRQPVRLRVARVAKVLGVQFSAAQVAELFDRLALPFVRDGEDFLVTPPSYRFDIEIEEDLIEEVARLYGYDNIPAPAPHGSLAMMPQTESARSLSRIRQVLAAGGYQEVVNYAFVEEAWEADFAANAAPIRLANPIASQMCVMRSNLFGGLIANLGTNLKRKQGRVRVFETGRCFLRDTAAGSATSPVDGFRQPWRLAGLAYGGTLPEQWGSTTRNVDFFDVKGDLEALLAPHVALFEKVAHPALHPGRSAQIVLDGTVIGVIGELHPQWVQKYELPLPPVVFELDLEALKRAELPQYAEVSRFPPVVRDLAIVVDQNVVLQALLDGLSAHRESLVQDIRLFDVYTGKGIESGKKSLAFRIVMQDTQRTLQDAEVDAAMQHLVAYLQSAFAAQLRV</sequence>
<dbReference type="GO" id="GO:0006432">
    <property type="term" value="P:phenylalanyl-tRNA aminoacylation"/>
    <property type="evidence" value="ECO:0007669"/>
    <property type="project" value="UniProtKB-UniRule"/>
</dbReference>
<evidence type="ECO:0000256" key="14">
    <source>
        <dbReference type="ARBA" id="ARBA00049255"/>
    </source>
</evidence>
<evidence type="ECO:0000256" key="4">
    <source>
        <dbReference type="ARBA" id="ARBA00022490"/>
    </source>
</evidence>
<dbReference type="InterPro" id="IPR009061">
    <property type="entry name" value="DNA-bd_dom_put_sf"/>
</dbReference>
<comment type="cofactor">
    <cofactor evidence="15">
        <name>Mg(2+)</name>
        <dbReference type="ChEBI" id="CHEBI:18420"/>
    </cofactor>
    <text evidence="15">Binds 2 magnesium ions per tetramer.</text>
</comment>
<keyword evidence="13 15" id="KW-0030">Aminoacyl-tRNA synthetase</keyword>
<evidence type="ECO:0000259" key="19">
    <source>
        <dbReference type="PROSITE" id="PS51483"/>
    </source>
</evidence>
<dbReference type="PANTHER" id="PTHR10947:SF0">
    <property type="entry name" value="PHENYLALANINE--TRNA LIGASE BETA SUBUNIT"/>
    <property type="match status" value="1"/>
</dbReference>
<dbReference type="Proteomes" id="UP000886689">
    <property type="component" value="Unassembled WGS sequence"/>
</dbReference>